<dbReference type="PANTHER" id="PTHR24093:SF369">
    <property type="entry name" value="CALCIUM-TRANSPORTING ATPASE"/>
    <property type="match status" value="1"/>
</dbReference>
<dbReference type="InterPro" id="IPR023214">
    <property type="entry name" value="HAD_sf"/>
</dbReference>
<dbReference type="InterPro" id="IPR018303">
    <property type="entry name" value="ATPase_P-typ_P_site"/>
</dbReference>
<dbReference type="NCBIfam" id="TIGR01494">
    <property type="entry name" value="ATPase_P-type"/>
    <property type="match status" value="1"/>
</dbReference>
<evidence type="ECO:0000256" key="1">
    <source>
        <dbReference type="ARBA" id="ARBA00004127"/>
    </source>
</evidence>
<dbReference type="GO" id="GO:0006874">
    <property type="term" value="P:intracellular calcium ion homeostasis"/>
    <property type="evidence" value="ECO:0007669"/>
    <property type="project" value="TreeGrafter"/>
</dbReference>
<dbReference type="Pfam" id="PF00689">
    <property type="entry name" value="Cation_ATPase_C"/>
    <property type="match status" value="1"/>
</dbReference>
<evidence type="ECO:0000256" key="7">
    <source>
        <dbReference type="ARBA" id="ARBA00022741"/>
    </source>
</evidence>
<evidence type="ECO:0000256" key="16">
    <source>
        <dbReference type="ARBA" id="ARBA00067965"/>
    </source>
</evidence>
<dbReference type="GO" id="GO:0046872">
    <property type="term" value="F:metal ion binding"/>
    <property type="evidence" value="ECO:0007669"/>
    <property type="project" value="UniProtKB-KW"/>
</dbReference>
<dbReference type="GO" id="GO:0016887">
    <property type="term" value="F:ATP hydrolysis activity"/>
    <property type="evidence" value="ECO:0007669"/>
    <property type="project" value="InterPro"/>
</dbReference>
<accession>A0AAN6JNM5</accession>
<keyword evidence="4" id="KW-0109">Calcium transport</keyword>
<gene>
    <name evidence="19" type="primary">PMC1_2</name>
    <name evidence="19" type="ORF">OC846_006842</name>
</gene>
<proteinExistence type="predicted"/>
<dbReference type="GO" id="GO:0005388">
    <property type="term" value="F:P-type calcium transporter activity"/>
    <property type="evidence" value="ECO:0007669"/>
    <property type="project" value="UniProtKB-EC"/>
</dbReference>
<sequence>MLGAAAGALLFLALMIRFFVQLKTIPGRTSDQKAQSFIQIMVLAFTVVVVAVPEGLPLAITLALAFATKRMTKANLLVRLLGSCETMANATVVCTDKTGTLTQNEMHVVAGAIGVDLQFADILNENQGRVNGAGWSIDQKDINDYVQGPFQALFNDSIAVNSTAFEEEETESDDTDAASIIDKLGPLAKLFRRKKKAATAEVKVVGFVGSKTETALLNLAKKLGWEHYKTSRERAEIVQMIPFSSERKAMGVVVKLREGGYRLYLKGASEVLTKACATHVEVSRDGGEAASRAIQTKPFDQEATEKTEATINLLANQSLRTIAICYRDFAQWPPAGASMVADAATPEVDYSFLSTDLTLIAITGIEDPLRPGVRDAVEACRKAGVQVKMCTGDNVLTAKSIAKQCGILSEGGIVMEGPVFRKLSEAEMTEIAPKLQVLARSSPEDKKILVDKLKSLGEVVGVTGDGTNDGPALKTANVGFSMGIAGTEVAKEASDIILMDDNFASIVSAIMWGRCVNDAVRKFLQFQLSVNVVAVIVTFITAVASEEEQSILTAVQLLWLNIIMDTFAALALATDPATPKLLNRKPDRRNAPLISTDMWKMIIGQSIYQIIVVLVLNFAGKHILGLEGGNEAEERQHDVYMSALIFNVFVWCQLFNQINCRRLDRKFNIFEDLHKNGWFLLILAIECGAQVLIIFVGGAAFSATPLDGRGWGISLIAGLISWPLAILIRLTPTEPVERFLIKCKLMSDPNALPLVSPEAVEEALKNPDSEAGKALALANSRLVAYSRIRGGRVRSQTLNIIPGRSKKKDPDATPQTIMALVPAMIASAVSMAGSNEPPTSDYTKA</sequence>
<feature type="transmembrane region" description="Helical" evidence="17">
    <location>
        <begin position="528"/>
        <end position="545"/>
    </location>
</feature>
<dbReference type="GO" id="GO:0012505">
    <property type="term" value="C:endomembrane system"/>
    <property type="evidence" value="ECO:0007669"/>
    <property type="project" value="UniProtKB-SubCell"/>
</dbReference>
<dbReference type="SFLD" id="SFLDG00002">
    <property type="entry name" value="C1.7:_P-type_atpase_like"/>
    <property type="match status" value="1"/>
</dbReference>
<feature type="non-terminal residue" evidence="19">
    <location>
        <position position="845"/>
    </location>
</feature>
<feature type="transmembrane region" description="Helical" evidence="17">
    <location>
        <begin position="38"/>
        <end position="67"/>
    </location>
</feature>
<dbReference type="PRINTS" id="PR00119">
    <property type="entry name" value="CATATPASE"/>
</dbReference>
<feature type="transmembrane region" description="Helical" evidence="17">
    <location>
        <begin position="639"/>
        <end position="656"/>
    </location>
</feature>
<keyword evidence="9" id="KW-0067">ATP-binding</keyword>
<keyword evidence="10" id="KW-0460">Magnesium</keyword>
<dbReference type="InterPro" id="IPR036412">
    <property type="entry name" value="HAD-like_sf"/>
</dbReference>
<feature type="transmembrane region" description="Helical" evidence="17">
    <location>
        <begin position="677"/>
        <end position="699"/>
    </location>
</feature>
<evidence type="ECO:0000256" key="9">
    <source>
        <dbReference type="ARBA" id="ARBA00022840"/>
    </source>
</evidence>
<keyword evidence="12 17" id="KW-1133">Transmembrane helix</keyword>
<dbReference type="GO" id="GO:0005886">
    <property type="term" value="C:plasma membrane"/>
    <property type="evidence" value="ECO:0007669"/>
    <property type="project" value="TreeGrafter"/>
</dbReference>
<feature type="transmembrane region" description="Helical" evidence="17">
    <location>
        <begin position="711"/>
        <end position="730"/>
    </location>
</feature>
<evidence type="ECO:0000256" key="11">
    <source>
        <dbReference type="ARBA" id="ARBA00022967"/>
    </source>
</evidence>
<keyword evidence="20" id="KW-1185">Reference proteome</keyword>
<evidence type="ECO:0000256" key="2">
    <source>
        <dbReference type="ARBA" id="ARBA00012790"/>
    </source>
</evidence>
<comment type="caution">
    <text evidence="19">The sequence shown here is derived from an EMBL/GenBank/DDBJ whole genome shotgun (WGS) entry which is preliminary data.</text>
</comment>
<dbReference type="PANTHER" id="PTHR24093">
    <property type="entry name" value="CATION TRANSPORTING ATPASE"/>
    <property type="match status" value="1"/>
</dbReference>
<dbReference type="GO" id="GO:0005524">
    <property type="term" value="F:ATP binding"/>
    <property type="evidence" value="ECO:0007669"/>
    <property type="project" value="UniProtKB-KW"/>
</dbReference>
<keyword evidence="13" id="KW-0406">Ion transport</keyword>
<dbReference type="SFLD" id="SFLDS00003">
    <property type="entry name" value="Haloacid_Dehalogenase"/>
    <property type="match status" value="1"/>
</dbReference>
<keyword evidence="6" id="KW-0479">Metal-binding</keyword>
<comment type="catalytic activity">
    <reaction evidence="15">
        <text>Ca(2+)(in) + ATP + H2O = Ca(2+)(out) + ADP + phosphate + H(+)</text>
        <dbReference type="Rhea" id="RHEA:18105"/>
        <dbReference type="ChEBI" id="CHEBI:15377"/>
        <dbReference type="ChEBI" id="CHEBI:15378"/>
        <dbReference type="ChEBI" id="CHEBI:29108"/>
        <dbReference type="ChEBI" id="CHEBI:30616"/>
        <dbReference type="ChEBI" id="CHEBI:43474"/>
        <dbReference type="ChEBI" id="CHEBI:456216"/>
        <dbReference type="EC" id="7.2.2.10"/>
    </reaction>
</comment>
<reference evidence="19" key="1">
    <citation type="journal article" date="2023" name="PhytoFront">
        <title>Draft Genome Resources of Seven Strains of Tilletia horrida, Causal Agent of Kernel Smut of Rice.</title>
        <authorList>
            <person name="Khanal S."/>
            <person name="Antony Babu S."/>
            <person name="Zhou X.G."/>
        </authorList>
    </citation>
    <scope>NUCLEOTIDE SEQUENCE</scope>
    <source>
        <strain evidence="19">TX6</strain>
    </source>
</reference>
<name>A0AAN6JNM5_9BASI</name>
<evidence type="ECO:0000256" key="13">
    <source>
        <dbReference type="ARBA" id="ARBA00023065"/>
    </source>
</evidence>
<evidence type="ECO:0000256" key="15">
    <source>
        <dbReference type="ARBA" id="ARBA00048694"/>
    </source>
</evidence>
<evidence type="ECO:0000256" key="3">
    <source>
        <dbReference type="ARBA" id="ARBA00022448"/>
    </source>
</evidence>
<dbReference type="NCBIfam" id="TIGR01517">
    <property type="entry name" value="ATPase-IIB_Ca"/>
    <property type="match status" value="1"/>
</dbReference>
<dbReference type="InterPro" id="IPR044492">
    <property type="entry name" value="P_typ_ATPase_HD_dom"/>
</dbReference>
<dbReference type="EC" id="7.2.2.10" evidence="2"/>
<evidence type="ECO:0000256" key="17">
    <source>
        <dbReference type="SAM" id="Phobius"/>
    </source>
</evidence>
<dbReference type="Gene3D" id="1.20.1110.10">
    <property type="entry name" value="Calcium-transporting ATPase, transmembrane domain"/>
    <property type="match status" value="1"/>
</dbReference>
<evidence type="ECO:0000256" key="8">
    <source>
        <dbReference type="ARBA" id="ARBA00022837"/>
    </source>
</evidence>
<feature type="domain" description="Cation-transporting P-type ATPase C-terminal" evidence="18">
    <location>
        <begin position="550"/>
        <end position="729"/>
    </location>
</feature>
<keyword evidence="8" id="KW-0106">Calcium</keyword>
<dbReference type="Gene3D" id="3.40.1110.10">
    <property type="entry name" value="Calcium-transporting ATPase, cytoplasmic domain N"/>
    <property type="match status" value="1"/>
</dbReference>
<dbReference type="FunFam" id="1.20.1110.10:FF:000039">
    <property type="entry name" value="Calcium-transporting ATPase"/>
    <property type="match status" value="1"/>
</dbReference>
<keyword evidence="14 17" id="KW-0472">Membrane</keyword>
<evidence type="ECO:0000256" key="14">
    <source>
        <dbReference type="ARBA" id="ARBA00023136"/>
    </source>
</evidence>
<dbReference type="SUPFAM" id="SSF81665">
    <property type="entry name" value="Calcium ATPase, transmembrane domain M"/>
    <property type="match status" value="1"/>
</dbReference>
<dbReference type="SFLD" id="SFLDF00027">
    <property type="entry name" value="p-type_atpase"/>
    <property type="match status" value="1"/>
</dbReference>
<evidence type="ECO:0000256" key="6">
    <source>
        <dbReference type="ARBA" id="ARBA00022723"/>
    </source>
</evidence>
<protein>
    <recommendedName>
        <fullName evidence="16">Calcium-transporting ATPase 2</fullName>
        <ecNumber evidence="2">7.2.2.10</ecNumber>
    </recommendedName>
</protein>
<dbReference type="EMBL" id="JAPDMZ010000623">
    <property type="protein sequence ID" value="KAK0542104.1"/>
    <property type="molecule type" value="Genomic_DNA"/>
</dbReference>
<dbReference type="AlphaFoldDB" id="A0AAN6JNM5"/>
<evidence type="ECO:0000313" key="19">
    <source>
        <dbReference type="EMBL" id="KAK0542104.1"/>
    </source>
</evidence>
<dbReference type="Gene3D" id="3.40.50.1000">
    <property type="entry name" value="HAD superfamily/HAD-like"/>
    <property type="match status" value="1"/>
</dbReference>
<dbReference type="InterPro" id="IPR023298">
    <property type="entry name" value="ATPase_P-typ_TM_dom_sf"/>
</dbReference>
<dbReference type="Pfam" id="PF13246">
    <property type="entry name" value="Cation_ATPase"/>
    <property type="match status" value="1"/>
</dbReference>
<evidence type="ECO:0000256" key="4">
    <source>
        <dbReference type="ARBA" id="ARBA00022568"/>
    </source>
</evidence>
<dbReference type="SUPFAM" id="SSF81660">
    <property type="entry name" value="Metal cation-transporting ATPase, ATP-binding domain N"/>
    <property type="match status" value="1"/>
</dbReference>
<organism evidence="19 20">
    <name type="scientific">Tilletia horrida</name>
    <dbReference type="NCBI Taxonomy" id="155126"/>
    <lineage>
        <taxon>Eukaryota</taxon>
        <taxon>Fungi</taxon>
        <taxon>Dikarya</taxon>
        <taxon>Basidiomycota</taxon>
        <taxon>Ustilaginomycotina</taxon>
        <taxon>Exobasidiomycetes</taxon>
        <taxon>Tilletiales</taxon>
        <taxon>Tilletiaceae</taxon>
        <taxon>Tilletia</taxon>
    </lineage>
</organism>
<keyword evidence="11" id="KW-1278">Translocase</keyword>
<dbReference type="InterPro" id="IPR001757">
    <property type="entry name" value="P_typ_ATPase"/>
</dbReference>
<feature type="transmembrane region" description="Helical" evidence="17">
    <location>
        <begin position="598"/>
        <end position="619"/>
    </location>
</feature>
<dbReference type="Proteomes" id="UP001176517">
    <property type="component" value="Unassembled WGS sequence"/>
</dbReference>
<dbReference type="InterPro" id="IPR006068">
    <property type="entry name" value="ATPase_P-typ_cation-transptr_C"/>
</dbReference>
<dbReference type="FunFam" id="3.40.50.1000:FF:000018">
    <property type="entry name" value="Calcium-transporting ATPase"/>
    <property type="match status" value="1"/>
</dbReference>
<dbReference type="PROSITE" id="PS00154">
    <property type="entry name" value="ATPASE_E1_E2"/>
    <property type="match status" value="1"/>
</dbReference>
<dbReference type="InterPro" id="IPR023299">
    <property type="entry name" value="ATPase_P-typ_cyto_dom_N"/>
</dbReference>
<comment type="subcellular location">
    <subcellularLocation>
        <location evidence="1">Endomembrane system</location>
        <topology evidence="1">Multi-pass membrane protein</topology>
    </subcellularLocation>
</comment>
<evidence type="ECO:0000256" key="10">
    <source>
        <dbReference type="ARBA" id="ARBA00022842"/>
    </source>
</evidence>
<keyword evidence="5 17" id="KW-0812">Transmembrane</keyword>
<keyword evidence="7" id="KW-0547">Nucleotide-binding</keyword>
<evidence type="ECO:0000256" key="12">
    <source>
        <dbReference type="ARBA" id="ARBA00022989"/>
    </source>
</evidence>
<evidence type="ECO:0000256" key="5">
    <source>
        <dbReference type="ARBA" id="ARBA00022692"/>
    </source>
</evidence>
<evidence type="ECO:0000259" key="18">
    <source>
        <dbReference type="Pfam" id="PF00689"/>
    </source>
</evidence>
<dbReference type="InterPro" id="IPR006408">
    <property type="entry name" value="P-type_ATPase_IIB"/>
</dbReference>
<keyword evidence="3" id="KW-0813">Transport</keyword>
<evidence type="ECO:0000313" key="20">
    <source>
        <dbReference type="Proteomes" id="UP001176517"/>
    </source>
</evidence>
<dbReference type="SUPFAM" id="SSF56784">
    <property type="entry name" value="HAD-like"/>
    <property type="match status" value="1"/>
</dbReference>